<evidence type="ECO:0000313" key="2">
    <source>
        <dbReference type="EMBL" id="KAB2581514.1"/>
    </source>
</evidence>
<sequence length="63" mass="6276">MERGSAINGPRPASADVVLAVTAATVLGVTVGALLADVVAGVAVGAGTAVFFHFVLRTIITRK</sequence>
<comment type="caution">
    <text evidence="2">The sequence shown here is derived from an EMBL/GenBank/DDBJ whole genome shotgun (WGS) entry which is preliminary data.</text>
</comment>
<protein>
    <submittedName>
        <fullName evidence="2">Uncharacterized protein</fullName>
    </submittedName>
</protein>
<keyword evidence="1" id="KW-0472">Membrane</keyword>
<gene>
    <name evidence="2" type="ORF">BS297_30395</name>
</gene>
<keyword evidence="1" id="KW-1133">Transmembrane helix</keyword>
<evidence type="ECO:0000256" key="1">
    <source>
        <dbReference type="SAM" id="Phobius"/>
    </source>
</evidence>
<keyword evidence="1" id="KW-0812">Transmembrane</keyword>
<feature type="transmembrane region" description="Helical" evidence="1">
    <location>
        <begin position="42"/>
        <end position="60"/>
    </location>
</feature>
<dbReference type="Proteomes" id="UP000325576">
    <property type="component" value="Unassembled WGS sequence"/>
</dbReference>
<feature type="transmembrane region" description="Helical" evidence="1">
    <location>
        <begin position="12"/>
        <end position="36"/>
    </location>
</feature>
<dbReference type="EMBL" id="MRBO01000835">
    <property type="protein sequence ID" value="KAB2581514.1"/>
    <property type="molecule type" value="Genomic_DNA"/>
</dbReference>
<accession>A0A5N5DZT9</accession>
<organism evidence="2 3">
    <name type="scientific">Rhodococcus erythropolis</name>
    <name type="common">Arthrobacter picolinophilus</name>
    <dbReference type="NCBI Taxonomy" id="1833"/>
    <lineage>
        <taxon>Bacteria</taxon>
        <taxon>Bacillati</taxon>
        <taxon>Actinomycetota</taxon>
        <taxon>Actinomycetes</taxon>
        <taxon>Mycobacteriales</taxon>
        <taxon>Nocardiaceae</taxon>
        <taxon>Rhodococcus</taxon>
        <taxon>Rhodococcus erythropolis group</taxon>
    </lineage>
</organism>
<dbReference type="AlphaFoldDB" id="A0A5N5DZT9"/>
<evidence type="ECO:0000313" key="3">
    <source>
        <dbReference type="Proteomes" id="UP000325576"/>
    </source>
</evidence>
<proteinExistence type="predicted"/>
<name>A0A5N5DZT9_RHOER</name>
<reference evidence="2 3" key="1">
    <citation type="journal article" date="2017" name="Poromechanics V (2013)">
        <title>Genomic Characterization of the Arsenic-Tolerant Actinobacterium, &lt;i&gt;Rhodococcus erythropolis&lt;/i&gt; S43.</title>
        <authorList>
            <person name="Retamal-Morales G."/>
            <person name="Mehnert M."/>
            <person name="Schwabe R."/>
            <person name="Tischler D."/>
            <person name="Schloemann M."/>
            <person name="Levican G.J."/>
        </authorList>
    </citation>
    <scope>NUCLEOTIDE SEQUENCE [LARGE SCALE GENOMIC DNA]</scope>
    <source>
        <strain evidence="2 3">S43</strain>
    </source>
</reference>